<evidence type="ECO:0008006" key="4">
    <source>
        <dbReference type="Google" id="ProtNLM"/>
    </source>
</evidence>
<gene>
    <name evidence="1" type="ORF">I303_01350</name>
    <name evidence="2" type="ORF">I303_101341</name>
</gene>
<reference evidence="2" key="2">
    <citation type="submission" date="2013-07" db="EMBL/GenBank/DDBJ databases">
        <authorList>
            <consortium name="The Broad Institute Genome Sequencing Platform"/>
            <person name="Cuomo C."/>
            <person name="Litvintseva A."/>
            <person name="Chen Y."/>
            <person name="Heitman J."/>
            <person name="Sun S."/>
            <person name="Springer D."/>
            <person name="Dromer F."/>
            <person name="Young S.K."/>
            <person name="Zeng Q."/>
            <person name="Gargeya S."/>
            <person name="Fitzgerald M."/>
            <person name="Abouelleil A."/>
            <person name="Alvarado L."/>
            <person name="Berlin A.M."/>
            <person name="Chapman S.B."/>
            <person name="Dewar J."/>
            <person name="Goldberg J."/>
            <person name="Griggs A."/>
            <person name="Gujja S."/>
            <person name="Hansen M."/>
            <person name="Howarth C."/>
            <person name="Imamovic A."/>
            <person name="Larimer J."/>
            <person name="McCowan C."/>
            <person name="Murphy C."/>
            <person name="Pearson M."/>
            <person name="Priest M."/>
            <person name="Roberts A."/>
            <person name="Saif S."/>
            <person name="Shea T."/>
            <person name="Sykes S."/>
            <person name="Wortman J."/>
            <person name="Nusbaum C."/>
            <person name="Birren B."/>
        </authorList>
    </citation>
    <scope>NUCLEOTIDE SEQUENCE</scope>
    <source>
        <strain evidence="2">CBS 10117</strain>
    </source>
</reference>
<protein>
    <recommendedName>
        <fullName evidence="4">SnoaL-like domain-containing protein</fullName>
    </recommendedName>
</protein>
<sequence>MTISESYAQELIELMLRADFPTLMQYIRDDVEWITINPEVKSTKSSGHYRGKKDFMEVTGPLMKTFKAPPQFTLERSTIAGDLLFVELKGEAIGSKDNKTLTGLRSRLIVCMLQLVQIFEFEENDEANSKPQIKKIKEYMDSALLKEFMDNNLD</sequence>
<dbReference type="KEGG" id="kdj:28965049"/>
<evidence type="ECO:0000313" key="2">
    <source>
        <dbReference type="EMBL" id="WWC58797.1"/>
    </source>
</evidence>
<evidence type="ECO:0000313" key="1">
    <source>
        <dbReference type="EMBL" id="OBR89522.1"/>
    </source>
</evidence>
<dbReference type="Proteomes" id="UP000078595">
    <property type="component" value="Chromosome 1"/>
</dbReference>
<proteinExistence type="predicted"/>
<dbReference type="VEuPathDB" id="FungiDB:I303_01350"/>
<dbReference type="RefSeq" id="XP_018267364.1">
    <property type="nucleotide sequence ID" value="XM_018404710.1"/>
</dbReference>
<reference evidence="1" key="1">
    <citation type="submission" date="2013-07" db="EMBL/GenBank/DDBJ databases">
        <title>The Genome Sequence of Cryptococcus dejecticola CBS10117.</title>
        <authorList>
            <consortium name="The Broad Institute Genome Sequencing Platform"/>
            <person name="Cuomo C."/>
            <person name="Litvintseva A."/>
            <person name="Chen Y."/>
            <person name="Heitman J."/>
            <person name="Sun S."/>
            <person name="Springer D."/>
            <person name="Dromer F."/>
            <person name="Young S.K."/>
            <person name="Zeng Q."/>
            <person name="Gargeya S."/>
            <person name="Fitzgerald M."/>
            <person name="Abouelleil A."/>
            <person name="Alvarado L."/>
            <person name="Berlin A.M."/>
            <person name="Chapman S.B."/>
            <person name="Dewar J."/>
            <person name="Goldberg J."/>
            <person name="Griggs A."/>
            <person name="Gujja S."/>
            <person name="Hansen M."/>
            <person name="Howarth C."/>
            <person name="Imamovic A."/>
            <person name="Larimer J."/>
            <person name="McCowan C."/>
            <person name="Murphy C."/>
            <person name="Pearson M."/>
            <person name="Priest M."/>
            <person name="Roberts A."/>
            <person name="Saif S."/>
            <person name="Shea T."/>
            <person name="Sykes S."/>
            <person name="Wortman J."/>
            <person name="Nusbaum C."/>
            <person name="Birren B."/>
        </authorList>
    </citation>
    <scope>NUCLEOTIDE SEQUENCE [LARGE SCALE GENOMIC DNA]</scope>
    <source>
        <strain evidence="1">CBS 10117</strain>
    </source>
</reference>
<organism evidence="1">
    <name type="scientific">Kwoniella dejecticola CBS 10117</name>
    <dbReference type="NCBI Taxonomy" id="1296121"/>
    <lineage>
        <taxon>Eukaryota</taxon>
        <taxon>Fungi</taxon>
        <taxon>Dikarya</taxon>
        <taxon>Basidiomycota</taxon>
        <taxon>Agaricomycotina</taxon>
        <taxon>Tremellomycetes</taxon>
        <taxon>Tremellales</taxon>
        <taxon>Cryptococcaceae</taxon>
        <taxon>Kwoniella</taxon>
    </lineage>
</organism>
<dbReference type="EMBL" id="CP144530">
    <property type="protein sequence ID" value="WWC58797.1"/>
    <property type="molecule type" value="Genomic_DNA"/>
</dbReference>
<dbReference type="OrthoDB" id="2561307at2759"/>
<dbReference type="Gene3D" id="3.10.450.50">
    <property type="match status" value="1"/>
</dbReference>
<dbReference type="SUPFAM" id="SSF54427">
    <property type="entry name" value="NTF2-like"/>
    <property type="match status" value="1"/>
</dbReference>
<evidence type="ECO:0000313" key="3">
    <source>
        <dbReference type="Proteomes" id="UP000078595"/>
    </source>
</evidence>
<dbReference type="AlphaFoldDB" id="A0A1A6AHH5"/>
<dbReference type="InterPro" id="IPR032710">
    <property type="entry name" value="NTF2-like_dom_sf"/>
</dbReference>
<accession>A0A1A6AHH5</accession>
<name>A0A1A6AHH5_9TREE</name>
<dbReference type="EMBL" id="KI894027">
    <property type="protein sequence ID" value="OBR89522.1"/>
    <property type="molecule type" value="Genomic_DNA"/>
</dbReference>
<dbReference type="GeneID" id="28965049"/>
<keyword evidence="3" id="KW-1185">Reference proteome</keyword>
<reference evidence="2" key="3">
    <citation type="submission" date="2024-02" db="EMBL/GenBank/DDBJ databases">
        <title>Comparative genomics of Cryptococcus and Kwoniella reveals pathogenesis evolution and contrasting modes of karyotype evolution via chromosome fusion or intercentromeric recombination.</title>
        <authorList>
            <person name="Coelho M.A."/>
            <person name="David-Palma M."/>
            <person name="Shea T."/>
            <person name="Bowers K."/>
            <person name="McGinley-Smith S."/>
            <person name="Mohammad A.W."/>
            <person name="Gnirke A."/>
            <person name="Yurkov A.M."/>
            <person name="Nowrousian M."/>
            <person name="Sun S."/>
            <person name="Cuomo C.A."/>
            <person name="Heitman J."/>
        </authorList>
    </citation>
    <scope>NUCLEOTIDE SEQUENCE</scope>
    <source>
        <strain evidence="2">CBS 10117</strain>
    </source>
</reference>